<dbReference type="AlphaFoldDB" id="A0A9K3H6U7"/>
<reference evidence="2" key="2">
    <citation type="submission" date="2020-06" db="EMBL/GenBank/DDBJ databases">
        <title>Helianthus annuus Genome sequencing and assembly Release 2.</title>
        <authorList>
            <person name="Gouzy J."/>
            <person name="Langlade N."/>
            <person name="Munos S."/>
        </authorList>
    </citation>
    <scope>NUCLEOTIDE SEQUENCE</scope>
    <source>
        <tissue evidence="2">Leaves</tissue>
    </source>
</reference>
<gene>
    <name evidence="2" type="ORF">HanXRQr2_Chr14g0635311</name>
</gene>
<keyword evidence="3" id="KW-1185">Reference proteome</keyword>
<name>A0A9K3H6U7_HELAN</name>
<dbReference type="Gramene" id="mRNA:HanXRQr2_Chr14g0635311">
    <property type="protein sequence ID" value="mRNA:HanXRQr2_Chr14g0635311"/>
    <property type="gene ID" value="HanXRQr2_Chr14g0635311"/>
</dbReference>
<reference evidence="2" key="1">
    <citation type="journal article" date="2017" name="Nature">
        <title>The sunflower genome provides insights into oil metabolism, flowering and Asterid evolution.</title>
        <authorList>
            <person name="Badouin H."/>
            <person name="Gouzy J."/>
            <person name="Grassa C.J."/>
            <person name="Murat F."/>
            <person name="Staton S.E."/>
            <person name="Cottret L."/>
            <person name="Lelandais-Briere C."/>
            <person name="Owens G.L."/>
            <person name="Carrere S."/>
            <person name="Mayjonade B."/>
            <person name="Legrand L."/>
            <person name="Gill N."/>
            <person name="Kane N.C."/>
            <person name="Bowers J.E."/>
            <person name="Hubner S."/>
            <person name="Bellec A."/>
            <person name="Berard A."/>
            <person name="Berges H."/>
            <person name="Blanchet N."/>
            <person name="Boniface M.C."/>
            <person name="Brunel D."/>
            <person name="Catrice O."/>
            <person name="Chaidir N."/>
            <person name="Claudel C."/>
            <person name="Donnadieu C."/>
            <person name="Faraut T."/>
            <person name="Fievet G."/>
            <person name="Helmstetter N."/>
            <person name="King M."/>
            <person name="Knapp S.J."/>
            <person name="Lai Z."/>
            <person name="Le Paslier M.C."/>
            <person name="Lippi Y."/>
            <person name="Lorenzon L."/>
            <person name="Mandel J.R."/>
            <person name="Marage G."/>
            <person name="Marchand G."/>
            <person name="Marquand E."/>
            <person name="Bret-Mestries E."/>
            <person name="Morien E."/>
            <person name="Nambeesan S."/>
            <person name="Nguyen T."/>
            <person name="Pegot-Espagnet P."/>
            <person name="Pouilly N."/>
            <person name="Raftis F."/>
            <person name="Sallet E."/>
            <person name="Schiex T."/>
            <person name="Thomas J."/>
            <person name="Vandecasteele C."/>
            <person name="Vares D."/>
            <person name="Vear F."/>
            <person name="Vautrin S."/>
            <person name="Crespi M."/>
            <person name="Mangin B."/>
            <person name="Burke J.M."/>
            <person name="Salse J."/>
            <person name="Munos S."/>
            <person name="Vincourt P."/>
            <person name="Rieseberg L.H."/>
            <person name="Langlade N.B."/>
        </authorList>
    </citation>
    <scope>NUCLEOTIDE SEQUENCE</scope>
    <source>
        <tissue evidence="2">Leaves</tissue>
    </source>
</reference>
<sequence length="62" mass="7159">MQYYLECKKELPWYLAYISSHVHLAVLGILGVMFKLLLLVVDPGTFSYGFTFFVDQSFTTIC</sequence>
<organism evidence="2 3">
    <name type="scientific">Helianthus annuus</name>
    <name type="common">Common sunflower</name>
    <dbReference type="NCBI Taxonomy" id="4232"/>
    <lineage>
        <taxon>Eukaryota</taxon>
        <taxon>Viridiplantae</taxon>
        <taxon>Streptophyta</taxon>
        <taxon>Embryophyta</taxon>
        <taxon>Tracheophyta</taxon>
        <taxon>Spermatophyta</taxon>
        <taxon>Magnoliopsida</taxon>
        <taxon>eudicotyledons</taxon>
        <taxon>Gunneridae</taxon>
        <taxon>Pentapetalae</taxon>
        <taxon>asterids</taxon>
        <taxon>campanulids</taxon>
        <taxon>Asterales</taxon>
        <taxon>Asteraceae</taxon>
        <taxon>Asteroideae</taxon>
        <taxon>Heliantheae alliance</taxon>
        <taxon>Heliantheae</taxon>
        <taxon>Helianthus</taxon>
    </lineage>
</organism>
<proteinExistence type="predicted"/>
<keyword evidence="1" id="KW-0812">Transmembrane</keyword>
<keyword evidence="1" id="KW-0472">Membrane</keyword>
<accession>A0A9K3H6U7</accession>
<feature type="transmembrane region" description="Helical" evidence="1">
    <location>
        <begin position="20"/>
        <end position="41"/>
    </location>
</feature>
<keyword evidence="1" id="KW-1133">Transmembrane helix</keyword>
<dbReference type="EMBL" id="MNCJ02000329">
    <property type="protein sequence ID" value="KAF5768341.1"/>
    <property type="molecule type" value="Genomic_DNA"/>
</dbReference>
<evidence type="ECO:0000256" key="1">
    <source>
        <dbReference type="SAM" id="Phobius"/>
    </source>
</evidence>
<evidence type="ECO:0000313" key="2">
    <source>
        <dbReference type="EMBL" id="KAF5768341.1"/>
    </source>
</evidence>
<evidence type="ECO:0000313" key="3">
    <source>
        <dbReference type="Proteomes" id="UP000215914"/>
    </source>
</evidence>
<protein>
    <submittedName>
        <fullName evidence="2">Uncharacterized protein</fullName>
    </submittedName>
</protein>
<dbReference type="Proteomes" id="UP000215914">
    <property type="component" value="Unassembled WGS sequence"/>
</dbReference>
<comment type="caution">
    <text evidence="2">The sequence shown here is derived from an EMBL/GenBank/DDBJ whole genome shotgun (WGS) entry which is preliminary data.</text>
</comment>